<evidence type="ECO:0000313" key="3">
    <source>
        <dbReference type="Proteomes" id="UP000001887"/>
    </source>
</evidence>
<evidence type="ECO:0000256" key="1">
    <source>
        <dbReference type="SAM" id="MobiDB-lite"/>
    </source>
</evidence>
<feature type="compositionally biased region" description="Basic and acidic residues" evidence="1">
    <location>
        <begin position="1"/>
        <end position="15"/>
    </location>
</feature>
<protein>
    <submittedName>
        <fullName evidence="2">Uncharacterized protein</fullName>
    </submittedName>
</protein>
<feature type="region of interest" description="Disordered" evidence="1">
    <location>
        <begin position="1"/>
        <end position="20"/>
    </location>
</feature>
<dbReference type="AlphaFoldDB" id="D2R002"/>
<keyword evidence="3" id="KW-1185">Reference proteome</keyword>
<accession>D2R002</accession>
<dbReference type="OrthoDB" id="294372at2"/>
<dbReference type="STRING" id="530564.Psta_3712"/>
<sequence>MTLQKNEADPVDRLHRQIGSRRPYRRQRPLSAMGFLYRGVGGDSHLVELSRLTAVLLFDEFIARSAPALRLVGYGASQVPHGVLWGGSDNSKFYKDLRIATVYGGSGLQLDSSNTELLGLSLRLQSTLYRVDCFCPRAAAESPVFPRIWAGFSLEQSQTIRGDGPELAALCEKFSMDEPTMLSKFTCEHQGLVCFPMEWVTSQLTSCLTLFADLSETPKVQVFQLPSIAEGLQGFQDASEYDFYSGKKRELFMHRLARNVERKSMRGPVQNTNLAPVATPTYEDACQ</sequence>
<gene>
    <name evidence="2" type="ordered locus">Psta_3712</name>
</gene>
<name>D2R002_PIRSD</name>
<dbReference type="HOGENOM" id="CLU_969284_0_0_0"/>
<dbReference type="Proteomes" id="UP000001887">
    <property type="component" value="Chromosome"/>
</dbReference>
<evidence type="ECO:0000313" key="2">
    <source>
        <dbReference type="EMBL" id="ADB18367.1"/>
    </source>
</evidence>
<dbReference type="KEGG" id="psl:Psta_3712"/>
<organism evidence="2 3">
    <name type="scientific">Pirellula staleyi (strain ATCC 27377 / DSM 6068 / ICPB 4128)</name>
    <name type="common">Pirella staleyi</name>
    <dbReference type="NCBI Taxonomy" id="530564"/>
    <lineage>
        <taxon>Bacteria</taxon>
        <taxon>Pseudomonadati</taxon>
        <taxon>Planctomycetota</taxon>
        <taxon>Planctomycetia</taxon>
        <taxon>Pirellulales</taxon>
        <taxon>Pirellulaceae</taxon>
        <taxon>Pirellula</taxon>
    </lineage>
</organism>
<reference evidence="2 3" key="1">
    <citation type="journal article" date="2009" name="Stand. Genomic Sci.">
        <title>Complete genome sequence of Pirellula staleyi type strain (ATCC 27377).</title>
        <authorList>
            <person name="Clum A."/>
            <person name="Tindall B.J."/>
            <person name="Sikorski J."/>
            <person name="Ivanova N."/>
            <person name="Mavrommatis K."/>
            <person name="Lucas S."/>
            <person name="Glavina del Rio T."/>
            <person name="Nolan M."/>
            <person name="Chen F."/>
            <person name="Tice H."/>
            <person name="Pitluck S."/>
            <person name="Cheng J.F."/>
            <person name="Chertkov O."/>
            <person name="Brettin T."/>
            <person name="Han C."/>
            <person name="Detter J.C."/>
            <person name="Kuske C."/>
            <person name="Bruce D."/>
            <person name="Goodwin L."/>
            <person name="Ovchinikova G."/>
            <person name="Pati A."/>
            <person name="Mikhailova N."/>
            <person name="Chen A."/>
            <person name="Palaniappan K."/>
            <person name="Land M."/>
            <person name="Hauser L."/>
            <person name="Chang Y.J."/>
            <person name="Jeffries C.D."/>
            <person name="Chain P."/>
            <person name="Rohde M."/>
            <person name="Goker M."/>
            <person name="Bristow J."/>
            <person name="Eisen J.A."/>
            <person name="Markowitz V."/>
            <person name="Hugenholtz P."/>
            <person name="Kyrpides N.C."/>
            <person name="Klenk H.P."/>
            <person name="Lapidus A."/>
        </authorList>
    </citation>
    <scope>NUCLEOTIDE SEQUENCE [LARGE SCALE GENOMIC DNA]</scope>
    <source>
        <strain evidence="3">ATCC 27377 / DSM 6068 / ICPB 4128</strain>
    </source>
</reference>
<dbReference type="EMBL" id="CP001848">
    <property type="protein sequence ID" value="ADB18367.1"/>
    <property type="molecule type" value="Genomic_DNA"/>
</dbReference>
<proteinExistence type="predicted"/>